<organism evidence="2">
    <name type="scientific">Culex pipiens</name>
    <name type="common">House mosquito</name>
    <dbReference type="NCBI Taxonomy" id="7175"/>
    <lineage>
        <taxon>Eukaryota</taxon>
        <taxon>Metazoa</taxon>
        <taxon>Ecdysozoa</taxon>
        <taxon>Arthropoda</taxon>
        <taxon>Hexapoda</taxon>
        <taxon>Insecta</taxon>
        <taxon>Pterygota</taxon>
        <taxon>Neoptera</taxon>
        <taxon>Endopterygota</taxon>
        <taxon>Diptera</taxon>
        <taxon>Nematocera</taxon>
        <taxon>Culicoidea</taxon>
        <taxon>Culicidae</taxon>
        <taxon>Culicinae</taxon>
        <taxon>Culicini</taxon>
        <taxon>Culex</taxon>
        <taxon>Culex</taxon>
    </lineage>
</organism>
<dbReference type="EMBL" id="HBUE01041878">
    <property type="protein sequence ID" value="CAG6460980.1"/>
    <property type="molecule type" value="Transcribed_RNA"/>
</dbReference>
<dbReference type="EMBL" id="HBUE01041880">
    <property type="protein sequence ID" value="CAG6460981.1"/>
    <property type="molecule type" value="Transcribed_RNA"/>
</dbReference>
<keyword evidence="1" id="KW-0812">Transmembrane</keyword>
<evidence type="ECO:0000313" key="2">
    <source>
        <dbReference type="EMBL" id="CAG6460980.1"/>
    </source>
</evidence>
<protein>
    <submittedName>
        <fullName evidence="2">(northern house mosquito) hypothetical protein</fullName>
    </submittedName>
</protein>
<dbReference type="AlphaFoldDB" id="A0A8D8F7Z8"/>
<accession>A0A8D8F7Z8</accession>
<proteinExistence type="predicted"/>
<keyword evidence="1" id="KW-1133">Transmembrane helix</keyword>
<sequence length="99" mass="11629">MLQLRVCFPSSMLTTRFAFATLLLFVCGLEVSGFSIFFEGRGLEQSLHRFLLVSLLEGWLYSSTIFFYFLFEIIAQIIHNNHIKKRFMKKENIKTNNKP</sequence>
<reference evidence="2" key="1">
    <citation type="submission" date="2021-05" db="EMBL/GenBank/DDBJ databases">
        <authorList>
            <person name="Alioto T."/>
            <person name="Alioto T."/>
            <person name="Gomez Garrido J."/>
        </authorList>
    </citation>
    <scope>NUCLEOTIDE SEQUENCE</scope>
</reference>
<feature type="transmembrane region" description="Helical" evidence="1">
    <location>
        <begin position="59"/>
        <end position="79"/>
    </location>
</feature>
<keyword evidence="1" id="KW-0472">Membrane</keyword>
<name>A0A8D8F7Z8_CULPI</name>
<evidence type="ECO:0000256" key="1">
    <source>
        <dbReference type="SAM" id="Phobius"/>
    </source>
</evidence>